<feature type="non-terminal residue" evidence="3">
    <location>
        <position position="95"/>
    </location>
</feature>
<dbReference type="EMBL" id="JAHRIN010005906">
    <property type="protein sequence ID" value="MEQ2193156.1"/>
    <property type="molecule type" value="Genomic_DNA"/>
</dbReference>
<sequence length="95" mass="10946">MLPQIQWVCFCICILAGYWSSFSFCVMQVTRSFKKRRPRTQRCASSAEGHIRSRLFLDPLKITVKHWSSGTVPDSRFRASDWQPSRTQSTSVTAT</sequence>
<evidence type="ECO:0000313" key="3">
    <source>
        <dbReference type="EMBL" id="MEQ2193156.1"/>
    </source>
</evidence>
<proteinExistence type="predicted"/>
<accession>A0ABV0QBD8</accession>
<reference evidence="3 4" key="1">
    <citation type="submission" date="2021-06" db="EMBL/GenBank/DDBJ databases">
        <authorList>
            <person name="Palmer J.M."/>
        </authorList>
    </citation>
    <scope>NUCLEOTIDE SEQUENCE [LARGE SCALE GENOMIC DNA]</scope>
    <source>
        <strain evidence="3 4">XC_2019</strain>
        <tissue evidence="3">Muscle</tissue>
    </source>
</reference>
<evidence type="ECO:0008006" key="5">
    <source>
        <dbReference type="Google" id="ProtNLM"/>
    </source>
</evidence>
<keyword evidence="2" id="KW-0812">Transmembrane</keyword>
<organism evidence="3 4">
    <name type="scientific">Xenoophorus captivus</name>
    <dbReference type="NCBI Taxonomy" id="1517983"/>
    <lineage>
        <taxon>Eukaryota</taxon>
        <taxon>Metazoa</taxon>
        <taxon>Chordata</taxon>
        <taxon>Craniata</taxon>
        <taxon>Vertebrata</taxon>
        <taxon>Euteleostomi</taxon>
        <taxon>Actinopterygii</taxon>
        <taxon>Neopterygii</taxon>
        <taxon>Teleostei</taxon>
        <taxon>Neoteleostei</taxon>
        <taxon>Acanthomorphata</taxon>
        <taxon>Ovalentaria</taxon>
        <taxon>Atherinomorphae</taxon>
        <taxon>Cyprinodontiformes</taxon>
        <taxon>Goodeidae</taxon>
        <taxon>Xenoophorus</taxon>
    </lineage>
</organism>
<keyword evidence="2" id="KW-0472">Membrane</keyword>
<name>A0ABV0QBD8_9TELE</name>
<feature type="compositionally biased region" description="Polar residues" evidence="1">
    <location>
        <begin position="82"/>
        <end position="95"/>
    </location>
</feature>
<evidence type="ECO:0000256" key="1">
    <source>
        <dbReference type="SAM" id="MobiDB-lite"/>
    </source>
</evidence>
<keyword evidence="4" id="KW-1185">Reference proteome</keyword>
<evidence type="ECO:0000313" key="4">
    <source>
        <dbReference type="Proteomes" id="UP001434883"/>
    </source>
</evidence>
<feature type="region of interest" description="Disordered" evidence="1">
    <location>
        <begin position="70"/>
        <end position="95"/>
    </location>
</feature>
<feature type="transmembrane region" description="Helical" evidence="2">
    <location>
        <begin position="6"/>
        <end position="29"/>
    </location>
</feature>
<keyword evidence="2" id="KW-1133">Transmembrane helix</keyword>
<gene>
    <name evidence="3" type="ORF">XENOCAPTIV_024887</name>
</gene>
<comment type="caution">
    <text evidence="3">The sequence shown here is derived from an EMBL/GenBank/DDBJ whole genome shotgun (WGS) entry which is preliminary data.</text>
</comment>
<evidence type="ECO:0000256" key="2">
    <source>
        <dbReference type="SAM" id="Phobius"/>
    </source>
</evidence>
<protein>
    <recommendedName>
        <fullName evidence="5">Secreted protein</fullName>
    </recommendedName>
</protein>
<dbReference type="Proteomes" id="UP001434883">
    <property type="component" value="Unassembled WGS sequence"/>
</dbReference>